<dbReference type="InterPro" id="IPR018319">
    <property type="entry name" value="SelA-like"/>
</dbReference>
<comment type="similarity">
    <text evidence="7 8">Belongs to the SelA family.</text>
</comment>
<evidence type="ECO:0000256" key="8">
    <source>
        <dbReference type="HAMAP-Rule" id="MF_00423"/>
    </source>
</evidence>
<dbReference type="UniPathway" id="UPA00906">
    <property type="reaction ID" value="UER00896"/>
</dbReference>
<organism evidence="10 11">
    <name type="scientific">Alkalicoccus saliphilus</name>
    <dbReference type="NCBI Taxonomy" id="200989"/>
    <lineage>
        <taxon>Bacteria</taxon>
        <taxon>Bacillati</taxon>
        <taxon>Bacillota</taxon>
        <taxon>Bacilli</taxon>
        <taxon>Bacillales</taxon>
        <taxon>Bacillaceae</taxon>
        <taxon>Alkalicoccus</taxon>
    </lineage>
</organism>
<evidence type="ECO:0000256" key="9">
    <source>
        <dbReference type="PIRSR" id="PIRSR618319-50"/>
    </source>
</evidence>
<dbReference type="RefSeq" id="WP_107584039.1">
    <property type="nucleotide sequence ID" value="NZ_PZJJ01000006.1"/>
</dbReference>
<comment type="caution">
    <text evidence="10">The sequence shown here is derived from an EMBL/GenBank/DDBJ whole genome shotgun (WGS) entry which is preliminary data.</text>
</comment>
<dbReference type="EC" id="2.9.1.1" evidence="8"/>
<reference evidence="10 11" key="1">
    <citation type="submission" date="2018-03" db="EMBL/GenBank/DDBJ databases">
        <title>Alkalicoccus saliphilus sp. nov., isolated from a mineral pool.</title>
        <authorList>
            <person name="Zhao B."/>
        </authorList>
    </citation>
    <scope>NUCLEOTIDE SEQUENCE [LARGE SCALE GENOMIC DNA]</scope>
    <source>
        <strain evidence="10 11">6AG</strain>
    </source>
</reference>
<protein>
    <recommendedName>
        <fullName evidence="8">L-seryl-tRNA(Sec) selenium transferase</fullName>
        <ecNumber evidence="8">2.9.1.1</ecNumber>
    </recommendedName>
    <alternativeName>
        <fullName evidence="8">Selenocysteine synthase</fullName>
        <shortName evidence="8">Sec synthase</shortName>
    </alternativeName>
    <alternativeName>
        <fullName evidence="8">Selenocysteinyl-tRNA(Sec) synthase</fullName>
    </alternativeName>
</protein>
<evidence type="ECO:0000313" key="11">
    <source>
        <dbReference type="Proteomes" id="UP000240509"/>
    </source>
</evidence>
<sequence length="472" mass="51872">MSRTFSAQFLKLLPSVHELSEASEIKEAEKRNKLPLKYTRKLIRDKVELFRAQIISGVTTAESKEEMFNLVLQAVLPEMEAVRYRLKPVVNATGTVLHTNLGRARLSREAARHVSEAALSYSSLEYDISTGKRGSRMSLLEELLTEVTGTEAAVVVNNNAAAVYFVLTALAKNKEVIVSRGELVEIGGSFRVSSIMEESGARLVETGTTNKTRTADYINALTDETSMAMKVHTSNFAIVGFTESVNSSQLRHELNTHGREDVIVYDDLGSGSLYPFSSENIGDEPVVGKVVENGADLVSFSGDKLLGGPQAGIIAGKKELIDKLKKHQLARVLRLDKLTIAALEATLFEYLYGENPKQALPAVRDITKTQAQVREWTEECTASVSLNQIILTPEPSFSKVGGGTMPLAELPTYGLSVEKEGLRAADIEKFMRSRNKPVVGRILAGRFYMDMRTVEQEDWAAAAEALKELDVL</sequence>
<dbReference type="Pfam" id="PF03841">
    <property type="entry name" value="SelA"/>
    <property type="match status" value="1"/>
</dbReference>
<evidence type="ECO:0000256" key="2">
    <source>
        <dbReference type="ARBA" id="ARBA00022490"/>
    </source>
</evidence>
<dbReference type="AlphaFoldDB" id="A0A2T4U7W9"/>
<dbReference type="Gene3D" id="3.90.1150.180">
    <property type="match status" value="1"/>
</dbReference>
<gene>
    <name evidence="8" type="primary">selA</name>
    <name evidence="10" type="ORF">C6Y45_05425</name>
</gene>
<proteinExistence type="inferred from homology"/>
<dbReference type="InterPro" id="IPR004534">
    <property type="entry name" value="SelA_trans"/>
</dbReference>
<dbReference type="EMBL" id="PZJJ01000006">
    <property type="protein sequence ID" value="PTL39484.1"/>
    <property type="molecule type" value="Genomic_DNA"/>
</dbReference>
<keyword evidence="5 8" id="KW-0648">Protein biosynthesis</keyword>
<evidence type="ECO:0000256" key="3">
    <source>
        <dbReference type="ARBA" id="ARBA00022679"/>
    </source>
</evidence>
<keyword evidence="6 8" id="KW-0711">Selenium</keyword>
<feature type="modified residue" description="N6-(pyridoxal phosphate)lysine" evidence="8 9">
    <location>
        <position position="304"/>
    </location>
</feature>
<accession>A0A2T4U7W9</accession>
<dbReference type="SUPFAM" id="SSF53383">
    <property type="entry name" value="PLP-dependent transferases"/>
    <property type="match status" value="1"/>
</dbReference>
<dbReference type="NCBIfam" id="TIGR00474">
    <property type="entry name" value="selA"/>
    <property type="match status" value="1"/>
</dbReference>
<dbReference type="GO" id="GO:0005737">
    <property type="term" value="C:cytoplasm"/>
    <property type="evidence" value="ECO:0007669"/>
    <property type="project" value="UniProtKB-SubCell"/>
</dbReference>
<dbReference type="InterPro" id="IPR015424">
    <property type="entry name" value="PyrdxlP-dep_Trfase"/>
</dbReference>
<keyword evidence="2 8" id="KW-0963">Cytoplasm</keyword>
<evidence type="ECO:0000256" key="4">
    <source>
        <dbReference type="ARBA" id="ARBA00022898"/>
    </source>
</evidence>
<dbReference type="Gene3D" id="3.40.640.10">
    <property type="entry name" value="Type I PLP-dependent aspartate aminotransferase-like (Major domain)"/>
    <property type="match status" value="1"/>
</dbReference>
<keyword evidence="4 8" id="KW-0663">Pyridoxal phosphate</keyword>
<comment type="subcellular location">
    <subcellularLocation>
        <location evidence="8">Cytoplasm</location>
    </subcellularLocation>
</comment>
<keyword evidence="3 8" id="KW-0808">Transferase</keyword>
<dbReference type="InterPro" id="IPR015421">
    <property type="entry name" value="PyrdxlP-dep_Trfase_major"/>
</dbReference>
<comment type="cofactor">
    <cofactor evidence="1 8 9">
        <name>pyridoxal 5'-phosphate</name>
        <dbReference type="ChEBI" id="CHEBI:597326"/>
    </cofactor>
</comment>
<evidence type="ECO:0000256" key="5">
    <source>
        <dbReference type="ARBA" id="ARBA00022917"/>
    </source>
</evidence>
<evidence type="ECO:0000256" key="7">
    <source>
        <dbReference type="ARBA" id="ARBA00044507"/>
    </source>
</evidence>
<comment type="pathway">
    <text evidence="8">Aminoacyl-tRNA biosynthesis; selenocysteinyl-tRNA(Sec) biosynthesis; selenocysteinyl-tRNA(Sec) from L-seryl-tRNA(Sec) (bacterial route): step 1/1.</text>
</comment>
<dbReference type="GO" id="GO:0004125">
    <property type="term" value="F:L-seryl-tRNA(Sec) selenium transferase activity"/>
    <property type="evidence" value="ECO:0007669"/>
    <property type="project" value="UniProtKB-UniRule"/>
</dbReference>
<keyword evidence="11" id="KW-1185">Reference proteome</keyword>
<dbReference type="OrthoDB" id="9787096at2"/>
<dbReference type="PANTHER" id="PTHR32328">
    <property type="entry name" value="L-SERYL-TRNA(SEC) SELENIUM TRANSFERASE"/>
    <property type="match status" value="1"/>
</dbReference>
<dbReference type="PANTHER" id="PTHR32328:SF0">
    <property type="entry name" value="L-SERYL-TRNA(SEC) SELENIUM TRANSFERASE"/>
    <property type="match status" value="1"/>
</dbReference>
<evidence type="ECO:0000256" key="1">
    <source>
        <dbReference type="ARBA" id="ARBA00001933"/>
    </source>
</evidence>
<dbReference type="GO" id="GO:0001717">
    <property type="term" value="P:conversion of seryl-tRNAsec to selenocys-tRNAsec"/>
    <property type="evidence" value="ECO:0007669"/>
    <property type="project" value="UniProtKB-UniRule"/>
</dbReference>
<name>A0A2T4U7W9_9BACI</name>
<dbReference type="Proteomes" id="UP000240509">
    <property type="component" value="Unassembled WGS sequence"/>
</dbReference>
<evidence type="ECO:0000256" key="6">
    <source>
        <dbReference type="ARBA" id="ARBA00023266"/>
    </source>
</evidence>
<evidence type="ECO:0000313" key="10">
    <source>
        <dbReference type="EMBL" id="PTL39484.1"/>
    </source>
</evidence>
<comment type="function">
    <text evidence="8">Converts seryl-tRNA(Sec) to selenocysteinyl-tRNA(Sec) required for selenoprotein biosynthesis.</text>
</comment>
<dbReference type="GO" id="GO:0001514">
    <property type="term" value="P:selenocysteine incorporation"/>
    <property type="evidence" value="ECO:0007669"/>
    <property type="project" value="UniProtKB-UniRule"/>
</dbReference>
<dbReference type="HAMAP" id="MF_00423">
    <property type="entry name" value="SelA"/>
    <property type="match status" value="1"/>
</dbReference>
<comment type="catalytic activity">
    <reaction evidence="8">
        <text>L-seryl-tRNA(Sec) + selenophosphate + H(+) = L-selenocysteinyl-tRNA(Sec) + phosphate</text>
        <dbReference type="Rhea" id="RHEA:22728"/>
        <dbReference type="Rhea" id="RHEA-COMP:9742"/>
        <dbReference type="Rhea" id="RHEA-COMP:9743"/>
        <dbReference type="ChEBI" id="CHEBI:15378"/>
        <dbReference type="ChEBI" id="CHEBI:16144"/>
        <dbReference type="ChEBI" id="CHEBI:43474"/>
        <dbReference type="ChEBI" id="CHEBI:78533"/>
        <dbReference type="ChEBI" id="CHEBI:78573"/>
        <dbReference type="EC" id="2.9.1.1"/>
    </reaction>
</comment>